<proteinExistence type="predicted"/>
<dbReference type="GO" id="GO:0030246">
    <property type="term" value="F:carbohydrate binding"/>
    <property type="evidence" value="ECO:0007669"/>
    <property type="project" value="UniProtKB-KW"/>
</dbReference>
<gene>
    <name evidence="2" type="ORF">BCR44DRAFT_1374583</name>
</gene>
<feature type="non-terminal residue" evidence="2">
    <location>
        <position position="141"/>
    </location>
</feature>
<dbReference type="STRING" id="765915.A0A1Y2HTP8"/>
<dbReference type="SMART" id="SM00449">
    <property type="entry name" value="SPRY"/>
    <property type="match status" value="1"/>
</dbReference>
<organism evidence="2 3">
    <name type="scientific">Catenaria anguillulae PL171</name>
    <dbReference type="NCBI Taxonomy" id="765915"/>
    <lineage>
        <taxon>Eukaryota</taxon>
        <taxon>Fungi</taxon>
        <taxon>Fungi incertae sedis</taxon>
        <taxon>Blastocladiomycota</taxon>
        <taxon>Blastocladiomycetes</taxon>
        <taxon>Blastocladiales</taxon>
        <taxon>Catenariaceae</taxon>
        <taxon>Catenaria</taxon>
    </lineage>
</organism>
<reference evidence="2 3" key="1">
    <citation type="submission" date="2016-07" db="EMBL/GenBank/DDBJ databases">
        <title>Pervasive Adenine N6-methylation of Active Genes in Fungi.</title>
        <authorList>
            <consortium name="DOE Joint Genome Institute"/>
            <person name="Mondo S.J."/>
            <person name="Dannebaum R.O."/>
            <person name="Kuo R.C."/>
            <person name="Labutti K."/>
            <person name="Haridas S."/>
            <person name="Kuo A."/>
            <person name="Salamov A."/>
            <person name="Ahrendt S.R."/>
            <person name="Lipzen A."/>
            <person name="Sullivan W."/>
            <person name="Andreopoulos W.B."/>
            <person name="Clum A."/>
            <person name="Lindquist E."/>
            <person name="Daum C."/>
            <person name="Ramamoorthy G.K."/>
            <person name="Gryganskyi A."/>
            <person name="Culley D."/>
            <person name="Magnuson J.K."/>
            <person name="James T.Y."/>
            <person name="O'Malley M.A."/>
            <person name="Stajich J.E."/>
            <person name="Spatafora J.W."/>
            <person name="Visel A."/>
            <person name="Grigoriev I.V."/>
        </authorList>
    </citation>
    <scope>NUCLEOTIDE SEQUENCE [LARGE SCALE GENOMIC DNA]</scope>
    <source>
        <strain evidence="2 3">PL171</strain>
    </source>
</reference>
<accession>A0A1Y2HTP8</accession>
<comment type="caution">
    <text evidence="2">The sequence shown here is derived from an EMBL/GenBank/DDBJ whole genome shotgun (WGS) entry which is preliminary data.</text>
</comment>
<evidence type="ECO:0000313" key="2">
    <source>
        <dbReference type="EMBL" id="ORZ37980.1"/>
    </source>
</evidence>
<dbReference type="Gene3D" id="2.60.120.920">
    <property type="match status" value="1"/>
</dbReference>
<dbReference type="InterPro" id="IPR003877">
    <property type="entry name" value="SPRY_dom"/>
</dbReference>
<dbReference type="PANTHER" id="PTHR12864">
    <property type="entry name" value="RAN BINDING PROTEIN 9-RELATED"/>
    <property type="match status" value="1"/>
</dbReference>
<evidence type="ECO:0000313" key="3">
    <source>
        <dbReference type="Proteomes" id="UP000193411"/>
    </source>
</evidence>
<dbReference type="InterPro" id="IPR050618">
    <property type="entry name" value="Ubq-SigPath_Reg"/>
</dbReference>
<dbReference type="InterPro" id="IPR001870">
    <property type="entry name" value="B30.2/SPRY"/>
</dbReference>
<dbReference type="InterPro" id="IPR043136">
    <property type="entry name" value="B30.2/SPRY_sf"/>
</dbReference>
<dbReference type="PROSITE" id="PS50188">
    <property type="entry name" value="B302_SPRY"/>
    <property type="match status" value="1"/>
</dbReference>
<dbReference type="AlphaFoldDB" id="A0A1Y2HTP8"/>
<dbReference type="SUPFAM" id="SSF49899">
    <property type="entry name" value="Concanavalin A-like lectins/glucanases"/>
    <property type="match status" value="1"/>
</dbReference>
<sequence length="141" mass="15530">PPSPILYYEVTIVSMQPRTTFAIGLSTVPYPGFRLPGWHDWSIGFHSDDGRLFVNDDSVGQPYALPYRIEDVVGVGVDTGSGKAFFTRNGAKLPDVLCTDVPAPRLTVKPCIGADDECTVRVNFGTAPFKWEVANEMRAMY</sequence>
<feature type="non-terminal residue" evidence="2">
    <location>
        <position position="1"/>
    </location>
</feature>
<name>A0A1Y2HTP8_9FUNG</name>
<keyword evidence="2" id="KW-0430">Lectin</keyword>
<dbReference type="EMBL" id="MCFL01000010">
    <property type="protein sequence ID" value="ORZ37980.1"/>
    <property type="molecule type" value="Genomic_DNA"/>
</dbReference>
<evidence type="ECO:0000259" key="1">
    <source>
        <dbReference type="PROSITE" id="PS50188"/>
    </source>
</evidence>
<dbReference type="OrthoDB" id="258495at2759"/>
<dbReference type="Proteomes" id="UP000193411">
    <property type="component" value="Unassembled WGS sequence"/>
</dbReference>
<dbReference type="Pfam" id="PF00622">
    <property type="entry name" value="SPRY"/>
    <property type="match status" value="1"/>
</dbReference>
<keyword evidence="3" id="KW-1185">Reference proteome</keyword>
<feature type="domain" description="B30.2/SPRY" evidence="1">
    <location>
        <begin position="1"/>
        <end position="129"/>
    </location>
</feature>
<protein>
    <submittedName>
        <fullName evidence="2">Concanavalin A-like lectin/glucanase domain-containing protein</fullName>
    </submittedName>
</protein>
<dbReference type="InterPro" id="IPR013320">
    <property type="entry name" value="ConA-like_dom_sf"/>
</dbReference>